<evidence type="ECO:0000313" key="1">
    <source>
        <dbReference type="EMBL" id="GAI90549.1"/>
    </source>
</evidence>
<organism evidence="1">
    <name type="scientific">marine sediment metagenome</name>
    <dbReference type="NCBI Taxonomy" id="412755"/>
    <lineage>
        <taxon>unclassified sequences</taxon>
        <taxon>metagenomes</taxon>
        <taxon>ecological metagenomes</taxon>
    </lineage>
</organism>
<accession>X1UDZ9</accession>
<reference evidence="1" key="1">
    <citation type="journal article" date="2014" name="Front. Microbiol.">
        <title>High frequency of phylogenetically diverse reductive dehalogenase-homologous genes in deep subseafloor sedimentary metagenomes.</title>
        <authorList>
            <person name="Kawai M."/>
            <person name="Futagami T."/>
            <person name="Toyoda A."/>
            <person name="Takaki Y."/>
            <person name="Nishi S."/>
            <person name="Hori S."/>
            <person name="Arai W."/>
            <person name="Tsubouchi T."/>
            <person name="Morono Y."/>
            <person name="Uchiyama I."/>
            <person name="Ito T."/>
            <person name="Fujiyama A."/>
            <person name="Inagaki F."/>
            <person name="Takami H."/>
        </authorList>
    </citation>
    <scope>NUCLEOTIDE SEQUENCE</scope>
    <source>
        <strain evidence="1">Expedition CK06-06</strain>
    </source>
</reference>
<dbReference type="AlphaFoldDB" id="X1UDZ9"/>
<dbReference type="EMBL" id="BARW01017712">
    <property type="protein sequence ID" value="GAI90549.1"/>
    <property type="molecule type" value="Genomic_DNA"/>
</dbReference>
<sequence length="118" mass="13890">MIFTRWHYFGDKSTRFNPHLNVLLDGGRLSGEELADLKNSIRRKLLKRSIAKSIGKDLVIHYDYTQESKRKFSWVRYVTRSTFKHIEWDKPLASALYGFHNGCFAGTWNDPPKWRLTG</sequence>
<protein>
    <submittedName>
        <fullName evidence="1">Uncharacterized protein</fullName>
    </submittedName>
</protein>
<comment type="caution">
    <text evidence="1">The sequence shown here is derived from an EMBL/GenBank/DDBJ whole genome shotgun (WGS) entry which is preliminary data.</text>
</comment>
<feature type="non-terminal residue" evidence="1">
    <location>
        <position position="118"/>
    </location>
</feature>
<proteinExistence type="predicted"/>
<name>X1UDZ9_9ZZZZ</name>
<gene>
    <name evidence="1" type="ORF">S12H4_30527</name>
</gene>